<keyword evidence="2" id="KW-0732">Signal</keyword>
<feature type="chain" id="PRO_5018079577" description="Secreted protein" evidence="2">
    <location>
        <begin position="21"/>
        <end position="110"/>
    </location>
</feature>
<feature type="compositionally biased region" description="Basic residues" evidence="1">
    <location>
        <begin position="38"/>
        <end position="49"/>
    </location>
</feature>
<evidence type="ECO:0008006" key="5">
    <source>
        <dbReference type="Google" id="ProtNLM"/>
    </source>
</evidence>
<proteinExistence type="predicted"/>
<organism evidence="3 4">
    <name type="scientific">Ascobolus immersus RN42</name>
    <dbReference type="NCBI Taxonomy" id="1160509"/>
    <lineage>
        <taxon>Eukaryota</taxon>
        <taxon>Fungi</taxon>
        <taxon>Dikarya</taxon>
        <taxon>Ascomycota</taxon>
        <taxon>Pezizomycotina</taxon>
        <taxon>Pezizomycetes</taxon>
        <taxon>Pezizales</taxon>
        <taxon>Ascobolaceae</taxon>
        <taxon>Ascobolus</taxon>
    </lineage>
</organism>
<feature type="region of interest" description="Disordered" evidence="1">
    <location>
        <begin position="36"/>
        <end position="110"/>
    </location>
</feature>
<sequence>MQLLLCRLLDVGSFFLLSASQCQLLDGDSLMPLVRAKGSSRKRSQRGCRRGNDAYEGDESNENAGKTKPTRVGERAQRKTILTREGEGRGDGVNKSDVKGKIEERGKTGE</sequence>
<protein>
    <recommendedName>
        <fullName evidence="5">Secreted protein</fullName>
    </recommendedName>
</protein>
<evidence type="ECO:0000313" key="4">
    <source>
        <dbReference type="Proteomes" id="UP000275078"/>
    </source>
</evidence>
<name>A0A3N4HW30_ASCIM</name>
<evidence type="ECO:0000256" key="2">
    <source>
        <dbReference type="SAM" id="SignalP"/>
    </source>
</evidence>
<dbReference type="AlphaFoldDB" id="A0A3N4HW30"/>
<accession>A0A3N4HW30</accession>
<dbReference type="EMBL" id="ML119716">
    <property type="protein sequence ID" value="RPA78052.1"/>
    <property type="molecule type" value="Genomic_DNA"/>
</dbReference>
<dbReference type="Proteomes" id="UP000275078">
    <property type="component" value="Unassembled WGS sequence"/>
</dbReference>
<gene>
    <name evidence="3" type="ORF">BJ508DRAFT_309541</name>
</gene>
<feature type="compositionally biased region" description="Basic and acidic residues" evidence="1">
    <location>
        <begin position="71"/>
        <end position="110"/>
    </location>
</feature>
<reference evidence="3 4" key="1">
    <citation type="journal article" date="2018" name="Nat. Ecol. Evol.">
        <title>Pezizomycetes genomes reveal the molecular basis of ectomycorrhizal truffle lifestyle.</title>
        <authorList>
            <person name="Murat C."/>
            <person name="Payen T."/>
            <person name="Noel B."/>
            <person name="Kuo A."/>
            <person name="Morin E."/>
            <person name="Chen J."/>
            <person name="Kohler A."/>
            <person name="Krizsan K."/>
            <person name="Balestrini R."/>
            <person name="Da Silva C."/>
            <person name="Montanini B."/>
            <person name="Hainaut M."/>
            <person name="Levati E."/>
            <person name="Barry K.W."/>
            <person name="Belfiori B."/>
            <person name="Cichocki N."/>
            <person name="Clum A."/>
            <person name="Dockter R.B."/>
            <person name="Fauchery L."/>
            <person name="Guy J."/>
            <person name="Iotti M."/>
            <person name="Le Tacon F."/>
            <person name="Lindquist E.A."/>
            <person name="Lipzen A."/>
            <person name="Malagnac F."/>
            <person name="Mello A."/>
            <person name="Molinier V."/>
            <person name="Miyauchi S."/>
            <person name="Poulain J."/>
            <person name="Riccioni C."/>
            <person name="Rubini A."/>
            <person name="Sitrit Y."/>
            <person name="Splivallo R."/>
            <person name="Traeger S."/>
            <person name="Wang M."/>
            <person name="Zifcakova L."/>
            <person name="Wipf D."/>
            <person name="Zambonelli A."/>
            <person name="Paolocci F."/>
            <person name="Nowrousian M."/>
            <person name="Ottonello S."/>
            <person name="Baldrian P."/>
            <person name="Spatafora J.W."/>
            <person name="Henrissat B."/>
            <person name="Nagy L.G."/>
            <person name="Aury J.M."/>
            <person name="Wincker P."/>
            <person name="Grigoriev I.V."/>
            <person name="Bonfante P."/>
            <person name="Martin F.M."/>
        </authorList>
    </citation>
    <scope>NUCLEOTIDE SEQUENCE [LARGE SCALE GENOMIC DNA]</scope>
    <source>
        <strain evidence="3 4">RN42</strain>
    </source>
</reference>
<keyword evidence="4" id="KW-1185">Reference proteome</keyword>
<evidence type="ECO:0000256" key="1">
    <source>
        <dbReference type="SAM" id="MobiDB-lite"/>
    </source>
</evidence>
<evidence type="ECO:0000313" key="3">
    <source>
        <dbReference type="EMBL" id="RPA78052.1"/>
    </source>
</evidence>
<feature type="signal peptide" evidence="2">
    <location>
        <begin position="1"/>
        <end position="20"/>
    </location>
</feature>